<accession>A0A915IK26</accession>
<keyword evidence="1" id="KW-1133">Transmembrane helix</keyword>
<dbReference type="AlphaFoldDB" id="A0A915IK26"/>
<feature type="transmembrane region" description="Helical" evidence="1">
    <location>
        <begin position="7"/>
        <end position="26"/>
    </location>
</feature>
<protein>
    <submittedName>
        <fullName evidence="3">Uncharacterized protein</fullName>
    </submittedName>
</protein>
<proteinExistence type="predicted"/>
<sequence>MKILSLYVCRMMLIIIYLFFVLPYHFADGMFWRKTTWKEIHPGYFVRDDKDRQKLLKLYYDVMGSEFTTRRRILPSFGKTKSFDELEAAFRIKKLYKMEDFARSLVKATPKLSKLAYESGKHDSFCPTCTKVFYPKNKPCKTGKKFDEMMAKEKYECWKADQIRQGYQVHEVIRKKEMKNKSNIFKRVWGGIVKVRPCICDPCICDFELKD</sequence>
<evidence type="ECO:0000256" key="1">
    <source>
        <dbReference type="SAM" id="Phobius"/>
    </source>
</evidence>
<keyword evidence="2" id="KW-1185">Reference proteome</keyword>
<keyword evidence="1" id="KW-0812">Transmembrane</keyword>
<organism evidence="2 3">
    <name type="scientific">Romanomermis culicivorax</name>
    <name type="common">Nematode worm</name>
    <dbReference type="NCBI Taxonomy" id="13658"/>
    <lineage>
        <taxon>Eukaryota</taxon>
        <taxon>Metazoa</taxon>
        <taxon>Ecdysozoa</taxon>
        <taxon>Nematoda</taxon>
        <taxon>Enoplea</taxon>
        <taxon>Dorylaimia</taxon>
        <taxon>Mermithida</taxon>
        <taxon>Mermithoidea</taxon>
        <taxon>Mermithidae</taxon>
        <taxon>Romanomermis</taxon>
    </lineage>
</organism>
<dbReference type="Proteomes" id="UP000887565">
    <property type="component" value="Unplaced"/>
</dbReference>
<dbReference type="WBParaSite" id="nRc.2.0.1.t14219-RA">
    <property type="protein sequence ID" value="nRc.2.0.1.t14219-RA"/>
    <property type="gene ID" value="nRc.2.0.1.g14219"/>
</dbReference>
<evidence type="ECO:0000313" key="3">
    <source>
        <dbReference type="WBParaSite" id="nRc.2.0.1.t14219-RA"/>
    </source>
</evidence>
<keyword evidence="1" id="KW-0472">Membrane</keyword>
<evidence type="ECO:0000313" key="2">
    <source>
        <dbReference type="Proteomes" id="UP000887565"/>
    </source>
</evidence>
<reference evidence="3" key="1">
    <citation type="submission" date="2022-11" db="UniProtKB">
        <authorList>
            <consortium name="WormBaseParasite"/>
        </authorList>
    </citation>
    <scope>IDENTIFICATION</scope>
</reference>
<name>A0A915IK26_ROMCU</name>